<evidence type="ECO:0000256" key="6">
    <source>
        <dbReference type="PROSITE-ProRule" id="PRU10015"/>
    </source>
</evidence>
<dbReference type="PANTHER" id="PTHR47790:SF2">
    <property type="entry name" value="TRNA_TMRNA (URACIL-C(5))-METHYLTRANSFERASE"/>
    <property type="match status" value="1"/>
</dbReference>
<keyword evidence="4" id="KW-0819">tRNA processing</keyword>
<proteinExistence type="inferred from homology"/>
<feature type="binding site" evidence="5">
    <location>
        <position position="207"/>
    </location>
    <ligand>
        <name>S-adenosyl-L-methionine</name>
        <dbReference type="ChEBI" id="CHEBI:59789"/>
    </ligand>
</feature>
<feature type="active site" description="Nucleophile" evidence="5">
    <location>
        <position position="313"/>
    </location>
</feature>
<evidence type="ECO:0000313" key="7">
    <source>
        <dbReference type="EMBL" id="KRO40177.1"/>
    </source>
</evidence>
<dbReference type="InterPro" id="IPR030390">
    <property type="entry name" value="MeTrfase_TrmA_AS"/>
</dbReference>
<comment type="caution">
    <text evidence="7">The sequence shown here is derived from an EMBL/GenBank/DDBJ whole genome shotgun (WGS) entry which is preliminary data.</text>
</comment>
<keyword evidence="3 5" id="KW-0949">S-adenosyl-L-methionine</keyword>
<gene>
    <name evidence="7" type="ORF">ABR63_00985</name>
</gene>
<feature type="binding site" evidence="5">
    <location>
        <position position="180"/>
    </location>
    <ligand>
        <name>S-adenosyl-L-methionine</name>
        <dbReference type="ChEBI" id="CHEBI:59789"/>
    </ligand>
</feature>
<comment type="similarity">
    <text evidence="5">Belongs to the class I-like SAM-binding methyltransferase superfamily. RNA M5U methyltransferase family.</text>
</comment>
<dbReference type="Proteomes" id="UP000050874">
    <property type="component" value="Unassembled WGS sequence"/>
</dbReference>
<name>A0A0R2PQN3_9GAMM</name>
<dbReference type="GO" id="GO:0032259">
    <property type="term" value="P:methylation"/>
    <property type="evidence" value="ECO:0007669"/>
    <property type="project" value="UniProtKB-KW"/>
</dbReference>
<dbReference type="SUPFAM" id="SSF53335">
    <property type="entry name" value="S-adenosyl-L-methionine-dependent methyltransferases"/>
    <property type="match status" value="1"/>
</dbReference>
<feature type="non-terminal residue" evidence="7">
    <location>
        <position position="1"/>
    </location>
</feature>
<dbReference type="GO" id="GO:0005829">
    <property type="term" value="C:cytosol"/>
    <property type="evidence" value="ECO:0007669"/>
    <property type="project" value="TreeGrafter"/>
</dbReference>
<dbReference type="GO" id="GO:0030697">
    <property type="term" value="F:tRNA (uracil(54)-C5)-methyltransferase activity, S-adenosyl methionine-dependent"/>
    <property type="evidence" value="ECO:0007669"/>
    <property type="project" value="InterPro"/>
</dbReference>
<dbReference type="PROSITE" id="PS51687">
    <property type="entry name" value="SAM_MT_RNA_M5U"/>
    <property type="match status" value="1"/>
</dbReference>
<evidence type="ECO:0000256" key="5">
    <source>
        <dbReference type="PROSITE-ProRule" id="PRU01024"/>
    </source>
</evidence>
<dbReference type="InterPro" id="IPR029063">
    <property type="entry name" value="SAM-dependent_MTases_sf"/>
</dbReference>
<keyword evidence="1 5" id="KW-0489">Methyltransferase</keyword>
<dbReference type="EMBL" id="LIAV01000165">
    <property type="protein sequence ID" value="KRO40177.1"/>
    <property type="molecule type" value="Genomic_DNA"/>
</dbReference>
<evidence type="ECO:0000256" key="2">
    <source>
        <dbReference type="ARBA" id="ARBA00022679"/>
    </source>
</evidence>
<dbReference type="InterPro" id="IPR011869">
    <property type="entry name" value="TrmA_MeTrfase"/>
</dbReference>
<evidence type="ECO:0000313" key="8">
    <source>
        <dbReference type="Proteomes" id="UP000050874"/>
    </source>
</evidence>
<dbReference type="GO" id="GO:0008033">
    <property type="term" value="P:tRNA processing"/>
    <property type="evidence" value="ECO:0007669"/>
    <property type="project" value="UniProtKB-KW"/>
</dbReference>
<keyword evidence="2 5" id="KW-0808">Transferase</keyword>
<feature type="binding site" evidence="5">
    <location>
        <position position="288"/>
    </location>
    <ligand>
        <name>S-adenosyl-L-methionine</name>
        <dbReference type="ChEBI" id="CHEBI:59789"/>
    </ligand>
</feature>
<feature type="active site" evidence="6">
    <location>
        <position position="313"/>
    </location>
</feature>
<organism evidence="7 8">
    <name type="scientific">SAR86 cluster bacterium BACL1 MAG-120920-bin57</name>
    <dbReference type="NCBI Taxonomy" id="1655571"/>
    <lineage>
        <taxon>Bacteria</taxon>
        <taxon>Pseudomonadati</taxon>
        <taxon>Pseudomonadota</taxon>
        <taxon>Gammaproteobacteria</taxon>
        <taxon>SAR86 cluster</taxon>
    </lineage>
</organism>
<evidence type="ECO:0000256" key="3">
    <source>
        <dbReference type="ARBA" id="ARBA00022691"/>
    </source>
</evidence>
<dbReference type="GO" id="GO:0019843">
    <property type="term" value="F:rRNA binding"/>
    <property type="evidence" value="ECO:0007669"/>
    <property type="project" value="TreeGrafter"/>
</dbReference>
<sequence>IKRGLHFIYYTRNQFDMNKFSQFCADLAPYTDLKPIIHNSPATGYRARSEFGFSKDAYTMIQDGGKVHMSVSDLPHSSIQKIMVELLPKLQSSDLIKKKLFQINFRTSGAKILATLIYHKPLEDDWKAEALAIQDSIDNLSIVGRSKKQKVLIGDEDLEVTCNYGDSSFKILQNDLVFFQPNIYLYPLMISFITKQLKEPRDLLELYCGCGGFTLPLASKFNKVFATENNRHSIRLLKESIELNKLSNIETARLSDDETASALANERPFRRLENIDMQAYEFSHILVDPPRAGLSDETIILSKQFKNMIYISCNPETFLRDITKLDRKIQSIGVFDQFANTNHLEVIAFLQ</sequence>
<evidence type="ECO:0000256" key="4">
    <source>
        <dbReference type="ARBA" id="ARBA00022694"/>
    </source>
</evidence>
<protein>
    <recommendedName>
        <fullName evidence="9">tRNA (Uracil-5-)-methyltransferase</fullName>
    </recommendedName>
</protein>
<dbReference type="CDD" id="cd02440">
    <property type="entry name" value="AdoMet_MTases"/>
    <property type="match status" value="1"/>
</dbReference>
<feature type="binding site" evidence="5">
    <location>
        <position position="228"/>
    </location>
    <ligand>
        <name>S-adenosyl-L-methionine</name>
        <dbReference type="ChEBI" id="CHEBI:59789"/>
    </ligand>
</feature>
<reference evidence="8" key="1">
    <citation type="submission" date="2015-10" db="EMBL/GenBank/DDBJ databases">
        <title>Metagenome-Assembled Genomes uncover a global brackish microbiome.</title>
        <authorList>
            <person name="Hugerth L.W."/>
            <person name="Larsson J."/>
            <person name="Alneberg J."/>
            <person name="Lindh M.V."/>
            <person name="Legrand C."/>
            <person name="Pinhassi J."/>
            <person name="Andersson A."/>
        </authorList>
    </citation>
    <scope>NUCLEOTIDE SEQUENCE [LARGE SCALE GENOMIC DNA]</scope>
</reference>
<dbReference type="PROSITE" id="PS01230">
    <property type="entry name" value="TRMA_1"/>
    <property type="match status" value="1"/>
</dbReference>
<dbReference type="Gene3D" id="2.40.50.1070">
    <property type="match status" value="1"/>
</dbReference>
<dbReference type="InterPro" id="IPR010280">
    <property type="entry name" value="U5_MeTrfase_fam"/>
</dbReference>
<dbReference type="GO" id="GO:0000049">
    <property type="term" value="F:tRNA binding"/>
    <property type="evidence" value="ECO:0007669"/>
    <property type="project" value="TreeGrafter"/>
</dbReference>
<dbReference type="PANTHER" id="PTHR47790">
    <property type="entry name" value="TRNA/TMRNA (URACIL-C(5))-METHYLTRANSFERASE"/>
    <property type="match status" value="1"/>
</dbReference>
<dbReference type="AlphaFoldDB" id="A0A0R2PQN3"/>
<evidence type="ECO:0008006" key="9">
    <source>
        <dbReference type="Google" id="ProtNLM"/>
    </source>
</evidence>
<dbReference type="Gene3D" id="3.40.50.150">
    <property type="entry name" value="Vaccinia Virus protein VP39"/>
    <property type="match status" value="1"/>
</dbReference>
<evidence type="ECO:0000256" key="1">
    <source>
        <dbReference type="ARBA" id="ARBA00022603"/>
    </source>
</evidence>
<accession>A0A0R2PQN3</accession>
<dbReference type="Pfam" id="PF05958">
    <property type="entry name" value="tRNA_U5-meth_tr"/>
    <property type="match status" value="1"/>
</dbReference>